<comment type="caution">
    <text evidence="1">The sequence shown here is derived from an EMBL/GenBank/DDBJ whole genome shotgun (WGS) entry which is preliminary data.</text>
</comment>
<dbReference type="Proteomes" id="UP000887159">
    <property type="component" value="Unassembled WGS sequence"/>
</dbReference>
<name>A0A8X6RGN2_TRICX</name>
<reference evidence="1" key="1">
    <citation type="submission" date="2020-08" db="EMBL/GenBank/DDBJ databases">
        <title>Multicomponent nature underlies the extraordinary mechanical properties of spider dragline silk.</title>
        <authorList>
            <person name="Kono N."/>
            <person name="Nakamura H."/>
            <person name="Mori M."/>
            <person name="Yoshida Y."/>
            <person name="Ohtoshi R."/>
            <person name="Malay A.D."/>
            <person name="Moran D.A.P."/>
            <person name="Tomita M."/>
            <person name="Numata K."/>
            <person name="Arakawa K."/>
        </authorList>
    </citation>
    <scope>NUCLEOTIDE SEQUENCE</scope>
</reference>
<dbReference type="EMBL" id="BMAU01021142">
    <property type="protein sequence ID" value="GFX92209.1"/>
    <property type="molecule type" value="Genomic_DNA"/>
</dbReference>
<evidence type="ECO:0000313" key="1">
    <source>
        <dbReference type="EMBL" id="GFX92209.1"/>
    </source>
</evidence>
<proteinExistence type="predicted"/>
<evidence type="ECO:0000313" key="2">
    <source>
        <dbReference type="Proteomes" id="UP000887159"/>
    </source>
</evidence>
<protein>
    <submittedName>
        <fullName evidence="1">Uncharacterized protein</fullName>
    </submittedName>
</protein>
<keyword evidence="2" id="KW-1185">Reference proteome</keyword>
<sequence length="158" mass="17219">MLKTQVGSCSILEKAHFANASLCAVSAGKSSWHDCNLYGYSRRIRRRILRTDDGGKPNHLAASRAPLVPEAASDAIASILTAMQGARASFKHGRPARALSSNFPVSTKRLTSFKRPAGVLKGLFHSSHFSELGIYARQWSLIPRSCKITSPTKIYPAH</sequence>
<accession>A0A8X6RGN2</accession>
<dbReference type="AlphaFoldDB" id="A0A8X6RGN2"/>
<gene>
    <name evidence="1" type="ORF">TNCV_1741291</name>
</gene>
<organism evidence="1 2">
    <name type="scientific">Trichonephila clavipes</name>
    <name type="common">Golden silk orbweaver</name>
    <name type="synonym">Nephila clavipes</name>
    <dbReference type="NCBI Taxonomy" id="2585209"/>
    <lineage>
        <taxon>Eukaryota</taxon>
        <taxon>Metazoa</taxon>
        <taxon>Ecdysozoa</taxon>
        <taxon>Arthropoda</taxon>
        <taxon>Chelicerata</taxon>
        <taxon>Arachnida</taxon>
        <taxon>Araneae</taxon>
        <taxon>Araneomorphae</taxon>
        <taxon>Entelegynae</taxon>
        <taxon>Araneoidea</taxon>
        <taxon>Nephilidae</taxon>
        <taxon>Trichonephila</taxon>
    </lineage>
</organism>